<proteinExistence type="predicted"/>
<feature type="domain" description="Transglutaminase-like" evidence="1">
    <location>
        <begin position="21"/>
        <end position="130"/>
    </location>
</feature>
<dbReference type="InterPro" id="IPR002931">
    <property type="entry name" value="Transglutaminase-like"/>
</dbReference>
<dbReference type="AlphaFoldDB" id="A0A1Y2BPV8"/>
<evidence type="ECO:0000259" key="1">
    <source>
        <dbReference type="Pfam" id="PF01841"/>
    </source>
</evidence>
<evidence type="ECO:0000313" key="3">
    <source>
        <dbReference type="Proteomes" id="UP000193920"/>
    </source>
</evidence>
<dbReference type="InterPro" id="IPR038765">
    <property type="entry name" value="Papain-like_cys_pep_sf"/>
</dbReference>
<evidence type="ECO:0000313" key="2">
    <source>
        <dbReference type="EMBL" id="ORY36779.1"/>
    </source>
</evidence>
<sequence length="196" mass="22628">MFEKYLSESKYINYNDKNIQELAKKLKEESKDEIDLIKNTFNFVLEKIHHSWDVKDKRVTVSASDCLREGVGICWAKSNLLSALYRANGIPSGISYQRLTLGDTPDTGYCIHSLNTVYISSLDKWIRLDPRGNNENIHAKFSLDKEILAFTVNSEGEKDYFDNNEEPDKGLMKVLENNTDALYMYSHCLPDKLSWE</sequence>
<dbReference type="EMBL" id="MCOG01000146">
    <property type="protein sequence ID" value="ORY36779.1"/>
    <property type="molecule type" value="Genomic_DNA"/>
</dbReference>
<dbReference type="Pfam" id="PF01841">
    <property type="entry name" value="Transglut_core"/>
    <property type="match status" value="1"/>
</dbReference>
<dbReference type="Proteomes" id="UP000193920">
    <property type="component" value="Unassembled WGS sequence"/>
</dbReference>
<keyword evidence="3" id="KW-1185">Reference proteome</keyword>
<organism evidence="2 3">
    <name type="scientific">Neocallimastix californiae</name>
    <dbReference type="NCBI Taxonomy" id="1754190"/>
    <lineage>
        <taxon>Eukaryota</taxon>
        <taxon>Fungi</taxon>
        <taxon>Fungi incertae sedis</taxon>
        <taxon>Chytridiomycota</taxon>
        <taxon>Chytridiomycota incertae sedis</taxon>
        <taxon>Neocallimastigomycetes</taxon>
        <taxon>Neocallimastigales</taxon>
        <taxon>Neocallimastigaceae</taxon>
        <taxon>Neocallimastix</taxon>
    </lineage>
</organism>
<accession>A0A1Y2BPV8</accession>
<dbReference type="PANTHER" id="PTHR33490:SF3">
    <property type="entry name" value="CONSERVED INTEGRAL MEMBRANE PROTEIN"/>
    <property type="match status" value="1"/>
</dbReference>
<dbReference type="PANTHER" id="PTHR33490">
    <property type="entry name" value="BLR5614 PROTEIN-RELATED"/>
    <property type="match status" value="1"/>
</dbReference>
<name>A0A1Y2BPV8_9FUNG</name>
<dbReference type="OrthoDB" id="2130456at2759"/>
<reference evidence="2 3" key="1">
    <citation type="submission" date="2016-08" db="EMBL/GenBank/DDBJ databases">
        <title>A Parts List for Fungal Cellulosomes Revealed by Comparative Genomics.</title>
        <authorList>
            <consortium name="DOE Joint Genome Institute"/>
            <person name="Haitjema C.H."/>
            <person name="Gilmore S.P."/>
            <person name="Henske J.K."/>
            <person name="Solomon K.V."/>
            <person name="De Groot R."/>
            <person name="Kuo A."/>
            <person name="Mondo S.J."/>
            <person name="Salamov A.A."/>
            <person name="Labutti K."/>
            <person name="Zhao Z."/>
            <person name="Chiniquy J."/>
            <person name="Barry K."/>
            <person name="Brewer H.M."/>
            <person name="Purvine S.O."/>
            <person name="Wright A.T."/>
            <person name="Boxma B."/>
            <person name="Van Alen T."/>
            <person name="Hackstein J.H."/>
            <person name="Baker S.E."/>
            <person name="Grigoriev I.V."/>
            <person name="O'Malley M.A."/>
        </authorList>
    </citation>
    <scope>NUCLEOTIDE SEQUENCE [LARGE SCALE GENOMIC DNA]</scope>
    <source>
        <strain evidence="2 3">G1</strain>
    </source>
</reference>
<protein>
    <submittedName>
        <fullName evidence="2">Transglutaminase-like protein</fullName>
    </submittedName>
</protein>
<comment type="caution">
    <text evidence="2">The sequence shown here is derived from an EMBL/GenBank/DDBJ whole genome shotgun (WGS) entry which is preliminary data.</text>
</comment>
<gene>
    <name evidence="2" type="ORF">LY90DRAFT_704767</name>
</gene>
<dbReference type="SUPFAM" id="SSF54001">
    <property type="entry name" value="Cysteine proteinases"/>
    <property type="match status" value="1"/>
</dbReference>
<dbReference type="Gene3D" id="3.10.620.30">
    <property type="match status" value="1"/>
</dbReference>